<keyword evidence="3" id="KW-1185">Reference proteome</keyword>
<dbReference type="Gramene" id="ORUFI08G22300.1">
    <property type="protein sequence ID" value="ORUFI08G22300.1"/>
    <property type="gene ID" value="ORUFI08G22300"/>
</dbReference>
<name>A0A0E0QKZ8_ORYRU</name>
<feature type="compositionally biased region" description="Polar residues" evidence="1">
    <location>
        <begin position="38"/>
        <end position="50"/>
    </location>
</feature>
<evidence type="ECO:0000256" key="1">
    <source>
        <dbReference type="SAM" id="MobiDB-lite"/>
    </source>
</evidence>
<dbReference type="EnsemblPlants" id="ORUFI08G22300.1">
    <property type="protein sequence ID" value="ORUFI08G22300.1"/>
    <property type="gene ID" value="ORUFI08G22300"/>
</dbReference>
<accession>A0A0E0QKZ8</accession>
<organism evidence="2 3">
    <name type="scientific">Oryza rufipogon</name>
    <name type="common">Brownbeard rice</name>
    <name type="synonym">Asian wild rice</name>
    <dbReference type="NCBI Taxonomy" id="4529"/>
    <lineage>
        <taxon>Eukaryota</taxon>
        <taxon>Viridiplantae</taxon>
        <taxon>Streptophyta</taxon>
        <taxon>Embryophyta</taxon>
        <taxon>Tracheophyta</taxon>
        <taxon>Spermatophyta</taxon>
        <taxon>Magnoliopsida</taxon>
        <taxon>Liliopsida</taxon>
        <taxon>Poales</taxon>
        <taxon>Poaceae</taxon>
        <taxon>BOP clade</taxon>
        <taxon>Oryzoideae</taxon>
        <taxon>Oryzeae</taxon>
        <taxon>Oryzinae</taxon>
        <taxon>Oryza</taxon>
    </lineage>
</organism>
<dbReference type="HOGENOM" id="CLU_1930993_0_0_1"/>
<proteinExistence type="predicted"/>
<protein>
    <submittedName>
        <fullName evidence="2">Uncharacterized protein</fullName>
    </submittedName>
</protein>
<dbReference type="Proteomes" id="UP000008022">
    <property type="component" value="Unassembled WGS sequence"/>
</dbReference>
<reference evidence="2" key="2">
    <citation type="submission" date="2015-06" db="UniProtKB">
        <authorList>
            <consortium name="EnsemblPlants"/>
        </authorList>
    </citation>
    <scope>IDENTIFICATION</scope>
</reference>
<evidence type="ECO:0000313" key="2">
    <source>
        <dbReference type="EnsemblPlants" id="ORUFI08G22300.1"/>
    </source>
</evidence>
<dbReference type="AlphaFoldDB" id="A0A0E0QKZ8"/>
<evidence type="ECO:0000313" key="3">
    <source>
        <dbReference type="Proteomes" id="UP000008022"/>
    </source>
</evidence>
<sequence>MSTSIKARKLELAAGSGKGDASSLPAPPLFLGREVLDQSPSPSRTHSATPPSCDRVVHDQCALPVTLHRAPRCVSRHARVGPPPDQAAEILHKGRVATSACHPKPCRTGHFFATGELAVDKPSQGLPFLSS</sequence>
<reference evidence="3" key="1">
    <citation type="submission" date="2013-06" db="EMBL/GenBank/DDBJ databases">
        <authorList>
            <person name="Zhao Q."/>
        </authorList>
    </citation>
    <scope>NUCLEOTIDE SEQUENCE</scope>
    <source>
        <strain evidence="3">cv. W1943</strain>
    </source>
</reference>
<feature type="region of interest" description="Disordered" evidence="1">
    <location>
        <begin position="1"/>
        <end position="53"/>
    </location>
</feature>